<dbReference type="InterPro" id="IPR025996">
    <property type="entry name" value="MT1864/Rv1816-like_C"/>
</dbReference>
<dbReference type="PANTHER" id="PTHR30055:SF234">
    <property type="entry name" value="HTH-TYPE TRANSCRIPTIONAL REGULATOR BETI"/>
    <property type="match status" value="1"/>
</dbReference>
<evidence type="ECO:0000256" key="3">
    <source>
        <dbReference type="ARBA" id="ARBA00023163"/>
    </source>
</evidence>
<dbReference type="AlphaFoldDB" id="A0A1T4P679"/>
<dbReference type="Proteomes" id="UP000190637">
    <property type="component" value="Unassembled WGS sequence"/>
</dbReference>
<keyword evidence="1" id="KW-0805">Transcription regulation</keyword>
<feature type="domain" description="HTH tetR-type" evidence="5">
    <location>
        <begin position="55"/>
        <end position="115"/>
    </location>
</feature>
<dbReference type="PANTHER" id="PTHR30055">
    <property type="entry name" value="HTH-TYPE TRANSCRIPTIONAL REGULATOR RUTR"/>
    <property type="match status" value="1"/>
</dbReference>
<dbReference type="InterPro" id="IPR009057">
    <property type="entry name" value="Homeodomain-like_sf"/>
</dbReference>
<dbReference type="InterPro" id="IPR036271">
    <property type="entry name" value="Tet_transcr_reg_TetR-rel_C_sf"/>
</dbReference>
<name>A0A1T4P679_9ACTN</name>
<evidence type="ECO:0000256" key="1">
    <source>
        <dbReference type="ARBA" id="ARBA00023015"/>
    </source>
</evidence>
<accession>A0A1T4P679</accession>
<sequence length="247" mass="26060">MFSSGRRGPGGKVDNVNIGGRVDAVNHDSYPHAMSADQTRVLDAAHGGHSRRGSGETRDRLVEAAWDLVAEGGPEAVTLRAVGERVGVSRTAPYRHFRDKSDLLAAVAARGFELLRAETAQVMAGRDGSLDSIASALRAGCVAYVRAGLARPRHYRLMFGEAAAGCDDDTVHGIASASLAEFAEVLAEGQRAGAVRSGDAVEFAFLTWAMLHGLVDLALSGHFARKGISVEEAAARAATRWFHGPSL</sequence>
<evidence type="ECO:0000313" key="7">
    <source>
        <dbReference type="Proteomes" id="UP000190637"/>
    </source>
</evidence>
<dbReference type="PRINTS" id="PR00455">
    <property type="entry name" value="HTHTETR"/>
</dbReference>
<gene>
    <name evidence="6" type="ORF">SAMN02745673_01643</name>
</gene>
<dbReference type="STRING" id="1122192.SAMN02745673_01643"/>
<dbReference type="GO" id="GO:0000976">
    <property type="term" value="F:transcription cis-regulatory region binding"/>
    <property type="evidence" value="ECO:0007669"/>
    <property type="project" value="TreeGrafter"/>
</dbReference>
<protein>
    <submittedName>
        <fullName evidence="6">Transcriptional regulator, TetR family</fullName>
    </submittedName>
</protein>
<evidence type="ECO:0000256" key="2">
    <source>
        <dbReference type="ARBA" id="ARBA00023125"/>
    </source>
</evidence>
<dbReference type="InterPro" id="IPR050109">
    <property type="entry name" value="HTH-type_TetR-like_transc_reg"/>
</dbReference>
<organism evidence="6 7">
    <name type="scientific">Marinactinospora thermotolerans DSM 45154</name>
    <dbReference type="NCBI Taxonomy" id="1122192"/>
    <lineage>
        <taxon>Bacteria</taxon>
        <taxon>Bacillati</taxon>
        <taxon>Actinomycetota</taxon>
        <taxon>Actinomycetes</taxon>
        <taxon>Streptosporangiales</taxon>
        <taxon>Nocardiopsidaceae</taxon>
        <taxon>Marinactinospora</taxon>
    </lineage>
</organism>
<keyword evidence="7" id="KW-1185">Reference proteome</keyword>
<evidence type="ECO:0000259" key="5">
    <source>
        <dbReference type="PROSITE" id="PS50977"/>
    </source>
</evidence>
<dbReference type="Pfam" id="PF13305">
    <property type="entry name" value="TetR_C_33"/>
    <property type="match status" value="1"/>
</dbReference>
<keyword evidence="2 4" id="KW-0238">DNA-binding</keyword>
<dbReference type="Gene3D" id="1.10.357.10">
    <property type="entry name" value="Tetracycline Repressor, domain 2"/>
    <property type="match status" value="1"/>
</dbReference>
<dbReference type="SUPFAM" id="SSF46689">
    <property type="entry name" value="Homeodomain-like"/>
    <property type="match status" value="1"/>
</dbReference>
<dbReference type="InterPro" id="IPR001647">
    <property type="entry name" value="HTH_TetR"/>
</dbReference>
<feature type="DNA-binding region" description="H-T-H motif" evidence="4">
    <location>
        <begin position="78"/>
        <end position="97"/>
    </location>
</feature>
<dbReference type="EMBL" id="FUWS01000004">
    <property type="protein sequence ID" value="SJZ86736.1"/>
    <property type="molecule type" value="Genomic_DNA"/>
</dbReference>
<evidence type="ECO:0000256" key="4">
    <source>
        <dbReference type="PROSITE-ProRule" id="PRU00335"/>
    </source>
</evidence>
<reference evidence="6 7" key="1">
    <citation type="submission" date="2017-02" db="EMBL/GenBank/DDBJ databases">
        <authorList>
            <person name="Peterson S.W."/>
        </authorList>
    </citation>
    <scope>NUCLEOTIDE SEQUENCE [LARGE SCALE GENOMIC DNA]</scope>
    <source>
        <strain evidence="6 7">DSM 45154</strain>
    </source>
</reference>
<evidence type="ECO:0000313" key="6">
    <source>
        <dbReference type="EMBL" id="SJZ86736.1"/>
    </source>
</evidence>
<dbReference type="PROSITE" id="PS50977">
    <property type="entry name" value="HTH_TETR_2"/>
    <property type="match status" value="1"/>
</dbReference>
<proteinExistence type="predicted"/>
<dbReference type="GO" id="GO:0003700">
    <property type="term" value="F:DNA-binding transcription factor activity"/>
    <property type="evidence" value="ECO:0007669"/>
    <property type="project" value="TreeGrafter"/>
</dbReference>
<dbReference type="SUPFAM" id="SSF48498">
    <property type="entry name" value="Tetracyclin repressor-like, C-terminal domain"/>
    <property type="match status" value="1"/>
</dbReference>
<dbReference type="Pfam" id="PF00440">
    <property type="entry name" value="TetR_N"/>
    <property type="match status" value="1"/>
</dbReference>
<keyword evidence="3" id="KW-0804">Transcription</keyword>